<dbReference type="EMBL" id="BMSA01000018">
    <property type="protein sequence ID" value="GGT71317.1"/>
    <property type="molecule type" value="Genomic_DNA"/>
</dbReference>
<dbReference type="CDD" id="cd05289">
    <property type="entry name" value="MDR_like_2"/>
    <property type="match status" value="1"/>
</dbReference>
<dbReference type="PANTHER" id="PTHR11695:SF294">
    <property type="entry name" value="RETICULON-4-INTERACTING PROTEIN 1, MITOCHONDRIAL"/>
    <property type="match status" value="1"/>
</dbReference>
<evidence type="ECO:0000259" key="1">
    <source>
        <dbReference type="SMART" id="SM00829"/>
    </source>
</evidence>
<dbReference type="Gene3D" id="3.90.180.10">
    <property type="entry name" value="Medium-chain alcohol dehydrogenases, catalytic domain"/>
    <property type="match status" value="1"/>
</dbReference>
<dbReference type="Proteomes" id="UP000646776">
    <property type="component" value="Unassembled WGS sequence"/>
</dbReference>
<dbReference type="Gene3D" id="3.40.50.720">
    <property type="entry name" value="NAD(P)-binding Rossmann-like Domain"/>
    <property type="match status" value="1"/>
</dbReference>
<name>A0A918HL59_9ACTN</name>
<keyword evidence="3" id="KW-1185">Reference proteome</keyword>
<reference evidence="2" key="2">
    <citation type="submission" date="2020-09" db="EMBL/GenBank/DDBJ databases">
        <authorList>
            <person name="Sun Q."/>
            <person name="Ohkuma M."/>
        </authorList>
    </citation>
    <scope>NUCLEOTIDE SEQUENCE</scope>
    <source>
        <strain evidence="2">JCM 4125</strain>
    </source>
</reference>
<dbReference type="InterPro" id="IPR020843">
    <property type="entry name" value="ER"/>
</dbReference>
<sequence length="185" mass="20055">MVEEVGRVGSIAVQLAKHLGAHVATTVSTAKVDLVRELGADEIVDYRTQDFETVLHDYDVVLDTLGGASLAKSLRVVRPGGRVISIAGPPTPDFARELGAHALVRMAMGALSLRTRRRAKSRGVRYEFLFMKADGDQLRELTTLIDAGKLCPVIDHVFPFGETREALDYVAKGRAKAGKVVISMV</sequence>
<dbReference type="Pfam" id="PF13602">
    <property type="entry name" value="ADH_zinc_N_2"/>
    <property type="match status" value="1"/>
</dbReference>
<dbReference type="PANTHER" id="PTHR11695">
    <property type="entry name" value="ALCOHOL DEHYDROGENASE RELATED"/>
    <property type="match status" value="1"/>
</dbReference>
<dbReference type="RefSeq" id="WP_308435703.1">
    <property type="nucleotide sequence ID" value="NZ_BMSA01000018.1"/>
</dbReference>
<gene>
    <name evidence="2" type="ORF">GCM10010226_56590</name>
</gene>
<proteinExistence type="predicted"/>
<reference evidence="2" key="1">
    <citation type="journal article" date="2014" name="Int. J. Syst. Evol. Microbiol.">
        <title>Complete genome sequence of Corynebacterium casei LMG S-19264T (=DSM 44701T), isolated from a smear-ripened cheese.</title>
        <authorList>
            <consortium name="US DOE Joint Genome Institute (JGI-PGF)"/>
            <person name="Walter F."/>
            <person name="Albersmeier A."/>
            <person name="Kalinowski J."/>
            <person name="Ruckert C."/>
        </authorList>
    </citation>
    <scope>NUCLEOTIDE SEQUENCE</scope>
    <source>
        <strain evidence="2">JCM 4125</strain>
    </source>
</reference>
<organism evidence="2 3">
    <name type="scientific">Streptomyces phaeofaciens</name>
    <dbReference type="NCBI Taxonomy" id="68254"/>
    <lineage>
        <taxon>Bacteria</taxon>
        <taxon>Bacillati</taxon>
        <taxon>Actinomycetota</taxon>
        <taxon>Actinomycetes</taxon>
        <taxon>Kitasatosporales</taxon>
        <taxon>Streptomycetaceae</taxon>
        <taxon>Streptomyces</taxon>
    </lineage>
</organism>
<accession>A0A918HL59</accession>
<evidence type="ECO:0000313" key="3">
    <source>
        <dbReference type="Proteomes" id="UP000646776"/>
    </source>
</evidence>
<protein>
    <recommendedName>
        <fullName evidence="1">Enoyl reductase (ER) domain-containing protein</fullName>
    </recommendedName>
</protein>
<dbReference type="InterPro" id="IPR036291">
    <property type="entry name" value="NAD(P)-bd_dom_sf"/>
</dbReference>
<evidence type="ECO:0000313" key="2">
    <source>
        <dbReference type="EMBL" id="GGT71317.1"/>
    </source>
</evidence>
<dbReference type="InterPro" id="IPR050700">
    <property type="entry name" value="YIM1/Zinc_Alcohol_DH_Fams"/>
</dbReference>
<feature type="domain" description="Enoyl reductase (ER)" evidence="1">
    <location>
        <begin position="2"/>
        <end position="182"/>
    </location>
</feature>
<dbReference type="GO" id="GO:0016491">
    <property type="term" value="F:oxidoreductase activity"/>
    <property type="evidence" value="ECO:0007669"/>
    <property type="project" value="InterPro"/>
</dbReference>
<dbReference type="SUPFAM" id="SSF51735">
    <property type="entry name" value="NAD(P)-binding Rossmann-fold domains"/>
    <property type="match status" value="1"/>
</dbReference>
<dbReference type="SMART" id="SM00829">
    <property type="entry name" value="PKS_ER"/>
    <property type="match status" value="1"/>
</dbReference>
<comment type="caution">
    <text evidence="2">The sequence shown here is derived from an EMBL/GenBank/DDBJ whole genome shotgun (WGS) entry which is preliminary data.</text>
</comment>
<dbReference type="AlphaFoldDB" id="A0A918HL59"/>